<comment type="caution">
    <text evidence="1">The sequence shown here is derived from an EMBL/GenBank/DDBJ whole genome shotgun (WGS) entry which is preliminary data.</text>
</comment>
<reference evidence="2" key="3">
    <citation type="submission" date="2023-08" db="EMBL/GenBank/DDBJ databases">
        <title>Isolation, Identification, Denitrification Characteristics of A Highly Efficient Aerobic Denitrifying Bacterial Strain DS2.</title>
        <authorList>
            <person name="Wang H."/>
        </authorList>
    </citation>
    <scope>NUCLEOTIDE SEQUENCE</scope>
    <source>
        <strain evidence="2">DS2</strain>
    </source>
</reference>
<dbReference type="Proteomes" id="UP001202943">
    <property type="component" value="Unassembled WGS sequence"/>
</dbReference>
<proteinExistence type="predicted"/>
<sequence>MIIGMSWMAAPDAQCPKSPENTALSPEQAKACGNAGDTQRRTVTTMIGQLKEIRSKMLSLKSRNETLKNEVSLSLKPAKGARLI</sequence>
<dbReference type="EMBL" id="JAMHFX010000171">
    <property type="protein sequence ID" value="MCO1621616.1"/>
    <property type="molecule type" value="Genomic_DNA"/>
</dbReference>
<reference evidence="1 3" key="1">
    <citation type="submission" date="2020-07" db="EMBL/GenBank/DDBJ databases">
        <title>Diversity of carbapenemase encoding genes among Pseudomonas putida group clinical isolates in a tertiary Brazilian hospital.</title>
        <authorList>
            <person name="Alberto-Lei F."/>
            <person name="Nodari C.S."/>
            <person name="Streling A.P."/>
            <person name="Paulino J.T."/>
            <person name="Bessa-Neto F.O."/>
            <person name="Cayo R."/>
            <person name="Gales A.C."/>
        </authorList>
    </citation>
    <scope>NUCLEOTIDE SEQUENCE [LARGE SCALE GENOMIC DNA]</scope>
    <source>
        <strain evidence="1 3">12464</strain>
    </source>
</reference>
<dbReference type="EMBL" id="JACGDG010000061">
    <property type="protein sequence ID" value="MBA6119468.1"/>
    <property type="molecule type" value="Genomic_DNA"/>
</dbReference>
<dbReference type="AlphaFoldDB" id="A0A7W2L6Q7"/>
<protein>
    <submittedName>
        <fullName evidence="1">Uncharacterized protein</fullName>
    </submittedName>
</protein>
<name>A0A7W2L6Q7_PSEPU</name>
<dbReference type="Proteomes" id="UP000553948">
    <property type="component" value="Unassembled WGS sequence"/>
</dbReference>
<accession>A0A7W2L6Q7</accession>
<organism evidence="1 3">
    <name type="scientific">Pseudomonas putida</name>
    <name type="common">Arthrobacter siderocapsulatus</name>
    <dbReference type="NCBI Taxonomy" id="303"/>
    <lineage>
        <taxon>Bacteria</taxon>
        <taxon>Pseudomonadati</taxon>
        <taxon>Pseudomonadota</taxon>
        <taxon>Gammaproteobacteria</taxon>
        <taxon>Pseudomonadales</taxon>
        <taxon>Pseudomonadaceae</taxon>
        <taxon>Pseudomonas</taxon>
    </lineage>
</organism>
<evidence type="ECO:0000313" key="1">
    <source>
        <dbReference type="EMBL" id="MBA6119468.1"/>
    </source>
</evidence>
<evidence type="ECO:0000313" key="3">
    <source>
        <dbReference type="Proteomes" id="UP000553948"/>
    </source>
</evidence>
<gene>
    <name evidence="1" type="ORF">H4C47_27665</name>
    <name evidence="2" type="ORF">M8C81_13505</name>
</gene>
<reference evidence="2" key="2">
    <citation type="submission" date="2022-05" db="EMBL/GenBank/DDBJ databases">
        <authorList>
            <person name="Yi M."/>
        </authorList>
    </citation>
    <scope>NUCLEOTIDE SEQUENCE</scope>
    <source>
        <strain evidence="2">DS2</strain>
    </source>
</reference>
<dbReference type="RefSeq" id="WP_025999834.1">
    <property type="nucleotide sequence ID" value="NZ_JACGDG010000061.1"/>
</dbReference>
<evidence type="ECO:0000313" key="2">
    <source>
        <dbReference type="EMBL" id="MCO1621616.1"/>
    </source>
</evidence>